<evidence type="ECO:0000259" key="1">
    <source>
        <dbReference type="Pfam" id="PF01048"/>
    </source>
</evidence>
<evidence type="ECO:0000313" key="2">
    <source>
        <dbReference type="EMBL" id="ELR21379.1"/>
    </source>
</evidence>
<dbReference type="Pfam" id="PF01048">
    <property type="entry name" value="PNP_UDP_1"/>
    <property type="match status" value="1"/>
</dbReference>
<dbReference type="OMA" id="TFEMETF"/>
<dbReference type="KEGG" id="acan:ACA1_183130"/>
<dbReference type="Gene3D" id="3.40.50.1580">
    <property type="entry name" value="Nucleoside phosphorylase domain"/>
    <property type="match status" value="1"/>
</dbReference>
<dbReference type="GO" id="GO:0006218">
    <property type="term" value="P:uridine catabolic process"/>
    <property type="evidence" value="ECO:0007669"/>
    <property type="project" value="TreeGrafter"/>
</dbReference>
<dbReference type="GO" id="GO:0005829">
    <property type="term" value="C:cytosol"/>
    <property type="evidence" value="ECO:0007669"/>
    <property type="project" value="TreeGrafter"/>
</dbReference>
<dbReference type="InterPro" id="IPR000845">
    <property type="entry name" value="Nucleoside_phosphorylase_d"/>
</dbReference>
<dbReference type="PANTHER" id="PTHR43691">
    <property type="entry name" value="URIDINE PHOSPHORYLASE"/>
    <property type="match status" value="1"/>
</dbReference>
<dbReference type="Proteomes" id="UP000011083">
    <property type="component" value="Unassembled WGS sequence"/>
</dbReference>
<proteinExistence type="predicted"/>
<dbReference type="AlphaFoldDB" id="L8H767"/>
<gene>
    <name evidence="2" type="ORF">ACA1_183130</name>
</gene>
<name>L8H767_ACACF</name>
<dbReference type="OrthoDB" id="416752at2759"/>
<accession>L8H767</accession>
<dbReference type="RefSeq" id="XP_004345923.1">
    <property type="nucleotide sequence ID" value="XM_004345873.1"/>
</dbReference>
<dbReference type="CDD" id="cd17769">
    <property type="entry name" value="NP_TgUP-like"/>
    <property type="match status" value="1"/>
</dbReference>
<evidence type="ECO:0000313" key="3">
    <source>
        <dbReference type="Proteomes" id="UP000011083"/>
    </source>
</evidence>
<dbReference type="GO" id="GO:0004850">
    <property type="term" value="F:uridine phosphorylase activity"/>
    <property type="evidence" value="ECO:0007669"/>
    <property type="project" value="TreeGrafter"/>
</dbReference>
<dbReference type="GeneID" id="14922271"/>
<dbReference type="InterPro" id="IPR035994">
    <property type="entry name" value="Nucleoside_phosphorylase_sf"/>
</dbReference>
<reference evidence="2 3" key="1">
    <citation type="journal article" date="2013" name="Genome Biol.">
        <title>Genome of Acanthamoeba castellanii highlights extensive lateral gene transfer and early evolution of tyrosine kinase signaling.</title>
        <authorList>
            <person name="Clarke M."/>
            <person name="Lohan A.J."/>
            <person name="Liu B."/>
            <person name="Lagkouvardos I."/>
            <person name="Roy S."/>
            <person name="Zafar N."/>
            <person name="Bertelli C."/>
            <person name="Schilde C."/>
            <person name="Kianianmomeni A."/>
            <person name="Burglin T.R."/>
            <person name="Frech C."/>
            <person name="Turcotte B."/>
            <person name="Kopec K.O."/>
            <person name="Synnott J.M."/>
            <person name="Choo C."/>
            <person name="Paponov I."/>
            <person name="Finkler A."/>
            <person name="Soon Heng Tan C."/>
            <person name="Hutchins A.P."/>
            <person name="Weinmeier T."/>
            <person name="Rattei T."/>
            <person name="Chu J.S."/>
            <person name="Gimenez G."/>
            <person name="Irimia M."/>
            <person name="Rigden D.J."/>
            <person name="Fitzpatrick D.A."/>
            <person name="Lorenzo-Morales J."/>
            <person name="Bateman A."/>
            <person name="Chiu C.H."/>
            <person name="Tang P."/>
            <person name="Hegemann P."/>
            <person name="Fromm H."/>
            <person name="Raoult D."/>
            <person name="Greub G."/>
            <person name="Miranda-Saavedra D."/>
            <person name="Chen N."/>
            <person name="Nash P."/>
            <person name="Ginger M.L."/>
            <person name="Horn M."/>
            <person name="Schaap P."/>
            <person name="Caler L."/>
            <person name="Loftus B."/>
        </authorList>
    </citation>
    <scope>NUCLEOTIDE SEQUENCE [LARGE SCALE GENOMIC DNA]</scope>
    <source>
        <strain evidence="2 3">Neff</strain>
    </source>
</reference>
<organism evidence="2 3">
    <name type="scientific">Acanthamoeba castellanii (strain ATCC 30010 / Neff)</name>
    <dbReference type="NCBI Taxonomy" id="1257118"/>
    <lineage>
        <taxon>Eukaryota</taxon>
        <taxon>Amoebozoa</taxon>
        <taxon>Discosea</taxon>
        <taxon>Longamoebia</taxon>
        <taxon>Centramoebida</taxon>
        <taxon>Acanthamoebidae</taxon>
        <taxon>Acanthamoeba</taxon>
    </lineage>
</organism>
<sequence>MQTQGEEKKEVEIQVTPKPISSIDPKKVGDLSNANFPMDAEGRVYHLGVKAGEVANRILSVGDSGRAALLATFFDDPSKTFTRASTRGFVIHTGRRKGVPMTIIATGMGIPMIDFVVRECRAIVEGPMVIARFGTCGTPQTDIPIGSICVASKGSICATRKYDAFLESAQKEGARKALDYYALSTIFPADATLSELITAKLEKSVRPEIIHRGLNITGDSFYSSQGRVTTHFEDYNETLLDEVLEIHPDVASLEMETFHLRGTITASAATIVLAQRRSGAFLDHATTRQLERDGGCAVLDALAEYPLLEGETMSGDCVWNQ</sequence>
<dbReference type="PANTHER" id="PTHR43691:SF14">
    <property type="entry name" value="URIDINE PHOSPHORYLASE"/>
    <property type="match status" value="1"/>
</dbReference>
<feature type="domain" description="Nucleoside phosphorylase" evidence="1">
    <location>
        <begin position="58"/>
        <end position="259"/>
    </location>
</feature>
<protein>
    <recommendedName>
        <fullName evidence="1">Nucleoside phosphorylase domain-containing protein</fullName>
    </recommendedName>
</protein>
<dbReference type="VEuPathDB" id="AmoebaDB:ACA1_183130"/>
<dbReference type="STRING" id="1257118.L8H767"/>
<dbReference type="EMBL" id="KB007904">
    <property type="protein sequence ID" value="ELR21379.1"/>
    <property type="molecule type" value="Genomic_DNA"/>
</dbReference>
<keyword evidence="3" id="KW-1185">Reference proteome</keyword>
<dbReference type="SUPFAM" id="SSF53167">
    <property type="entry name" value="Purine and uridine phosphorylases"/>
    <property type="match status" value="1"/>
</dbReference>